<keyword evidence="4" id="KW-0349">Heme</keyword>
<evidence type="ECO:0000256" key="7">
    <source>
        <dbReference type="ARBA" id="ARBA00022989"/>
    </source>
</evidence>
<dbReference type="Proteomes" id="UP000298416">
    <property type="component" value="Unassembled WGS sequence"/>
</dbReference>
<dbReference type="Pfam" id="PF00067">
    <property type="entry name" value="p450"/>
    <property type="match status" value="1"/>
</dbReference>
<dbReference type="AlphaFoldDB" id="A0A8X8W911"/>
<gene>
    <name evidence="13" type="ORF">SASPL_148315</name>
</gene>
<comment type="similarity">
    <text evidence="3">Belongs to the cytochrome P450 family.</text>
</comment>
<evidence type="ECO:0000256" key="6">
    <source>
        <dbReference type="ARBA" id="ARBA00022723"/>
    </source>
</evidence>
<evidence type="ECO:0000256" key="11">
    <source>
        <dbReference type="ARBA" id="ARBA00023136"/>
    </source>
</evidence>
<comment type="caution">
    <text evidence="13">The sequence shown here is derived from an EMBL/GenBank/DDBJ whole genome shotgun (WGS) entry which is preliminary data.</text>
</comment>
<comment type="cofactor">
    <cofactor evidence="1">
        <name>heme</name>
        <dbReference type="ChEBI" id="CHEBI:30413"/>
    </cofactor>
</comment>
<keyword evidence="10" id="KW-0503">Monooxygenase</keyword>
<dbReference type="SUPFAM" id="SSF48264">
    <property type="entry name" value="Cytochrome P450"/>
    <property type="match status" value="1"/>
</dbReference>
<reference evidence="13" key="1">
    <citation type="submission" date="2018-01" db="EMBL/GenBank/DDBJ databases">
        <authorList>
            <person name="Mao J.F."/>
        </authorList>
    </citation>
    <scope>NUCLEOTIDE SEQUENCE</scope>
    <source>
        <strain evidence="13">Huo1</strain>
        <tissue evidence="13">Leaf</tissue>
    </source>
</reference>
<organism evidence="13">
    <name type="scientific">Salvia splendens</name>
    <name type="common">Scarlet sage</name>
    <dbReference type="NCBI Taxonomy" id="180675"/>
    <lineage>
        <taxon>Eukaryota</taxon>
        <taxon>Viridiplantae</taxon>
        <taxon>Streptophyta</taxon>
        <taxon>Embryophyta</taxon>
        <taxon>Tracheophyta</taxon>
        <taxon>Spermatophyta</taxon>
        <taxon>Magnoliopsida</taxon>
        <taxon>eudicotyledons</taxon>
        <taxon>Gunneridae</taxon>
        <taxon>Pentapetalae</taxon>
        <taxon>asterids</taxon>
        <taxon>lamiids</taxon>
        <taxon>Lamiales</taxon>
        <taxon>Lamiaceae</taxon>
        <taxon>Nepetoideae</taxon>
        <taxon>Mentheae</taxon>
        <taxon>Salviinae</taxon>
        <taxon>Salvia</taxon>
        <taxon>Salvia subgen. Calosphace</taxon>
        <taxon>core Calosphace</taxon>
    </lineage>
</organism>
<sequence>MDCLLIGVAMGVVLLGLRQRVHGGGFLQRPGQVFSGLTVPHAMNVCDFSNFSVTFGPSGKEWRDKRKMCREIMFSERCLEGSEALRQEMLQQLVDRVRSHCDRGDVVDIHDAVFMANLNLLLTTIFSITSPDTTMELKKIMEDTLSLAAPNIADFFPILNP</sequence>
<dbReference type="InterPro" id="IPR036396">
    <property type="entry name" value="Cyt_P450_sf"/>
</dbReference>
<evidence type="ECO:0000256" key="9">
    <source>
        <dbReference type="ARBA" id="ARBA00023004"/>
    </source>
</evidence>
<evidence type="ECO:0000256" key="5">
    <source>
        <dbReference type="ARBA" id="ARBA00022692"/>
    </source>
</evidence>
<evidence type="ECO:0000256" key="12">
    <source>
        <dbReference type="SAM" id="SignalP"/>
    </source>
</evidence>
<protein>
    <recommendedName>
        <fullName evidence="15">Cytochrome P450</fullName>
    </recommendedName>
</protein>
<dbReference type="PANTHER" id="PTHR47950">
    <property type="entry name" value="CYTOCHROME P450, FAMILY 76, SUBFAMILY C, POLYPEPTIDE 5-RELATED"/>
    <property type="match status" value="1"/>
</dbReference>
<keyword evidence="14" id="KW-1185">Reference proteome</keyword>
<evidence type="ECO:0000256" key="10">
    <source>
        <dbReference type="ARBA" id="ARBA00023033"/>
    </source>
</evidence>
<evidence type="ECO:0008006" key="15">
    <source>
        <dbReference type="Google" id="ProtNLM"/>
    </source>
</evidence>
<dbReference type="EMBL" id="PNBA02000019">
    <property type="protein sequence ID" value="KAG6390577.1"/>
    <property type="molecule type" value="Genomic_DNA"/>
</dbReference>
<name>A0A8X8W911_SALSN</name>
<keyword evidence="6" id="KW-0479">Metal-binding</keyword>
<evidence type="ECO:0000313" key="14">
    <source>
        <dbReference type="Proteomes" id="UP000298416"/>
    </source>
</evidence>
<dbReference type="GO" id="GO:0004497">
    <property type="term" value="F:monooxygenase activity"/>
    <property type="evidence" value="ECO:0007669"/>
    <property type="project" value="UniProtKB-KW"/>
</dbReference>
<evidence type="ECO:0000313" key="13">
    <source>
        <dbReference type="EMBL" id="KAG6390577.1"/>
    </source>
</evidence>
<reference evidence="13" key="2">
    <citation type="submission" date="2020-08" db="EMBL/GenBank/DDBJ databases">
        <title>Plant Genome Project.</title>
        <authorList>
            <person name="Zhang R.-G."/>
        </authorList>
    </citation>
    <scope>NUCLEOTIDE SEQUENCE</scope>
    <source>
        <strain evidence="13">Huo1</strain>
        <tissue evidence="13">Leaf</tissue>
    </source>
</reference>
<evidence type="ECO:0000256" key="2">
    <source>
        <dbReference type="ARBA" id="ARBA00004370"/>
    </source>
</evidence>
<dbReference type="GO" id="GO:0020037">
    <property type="term" value="F:heme binding"/>
    <property type="evidence" value="ECO:0007669"/>
    <property type="project" value="InterPro"/>
</dbReference>
<dbReference type="GO" id="GO:0008299">
    <property type="term" value="P:isoprenoid biosynthetic process"/>
    <property type="evidence" value="ECO:0007669"/>
    <property type="project" value="UniProtKB-ARBA"/>
</dbReference>
<evidence type="ECO:0000256" key="1">
    <source>
        <dbReference type="ARBA" id="ARBA00001971"/>
    </source>
</evidence>
<evidence type="ECO:0000256" key="4">
    <source>
        <dbReference type="ARBA" id="ARBA00022617"/>
    </source>
</evidence>
<proteinExistence type="inferred from homology"/>
<keyword evidence="7" id="KW-1133">Transmembrane helix</keyword>
<keyword evidence="11" id="KW-0472">Membrane</keyword>
<keyword evidence="5" id="KW-0812">Transmembrane</keyword>
<dbReference type="GO" id="GO:0005506">
    <property type="term" value="F:iron ion binding"/>
    <property type="evidence" value="ECO:0007669"/>
    <property type="project" value="InterPro"/>
</dbReference>
<comment type="subcellular location">
    <subcellularLocation>
        <location evidence="2">Membrane</location>
    </subcellularLocation>
</comment>
<dbReference type="GO" id="GO:0016705">
    <property type="term" value="F:oxidoreductase activity, acting on paired donors, with incorporation or reduction of molecular oxygen"/>
    <property type="evidence" value="ECO:0007669"/>
    <property type="project" value="InterPro"/>
</dbReference>
<dbReference type="GO" id="GO:0016020">
    <property type="term" value="C:membrane"/>
    <property type="evidence" value="ECO:0007669"/>
    <property type="project" value="UniProtKB-SubCell"/>
</dbReference>
<dbReference type="GO" id="GO:0006721">
    <property type="term" value="P:terpenoid metabolic process"/>
    <property type="evidence" value="ECO:0007669"/>
    <property type="project" value="UniProtKB-ARBA"/>
</dbReference>
<dbReference type="PANTHER" id="PTHR47950:SF4">
    <property type="entry name" value="GERANIOL 8-HYDROXYLASE-LIKE"/>
    <property type="match status" value="1"/>
</dbReference>
<evidence type="ECO:0000256" key="8">
    <source>
        <dbReference type="ARBA" id="ARBA00023002"/>
    </source>
</evidence>
<feature type="chain" id="PRO_5036458724" description="Cytochrome P450" evidence="12">
    <location>
        <begin position="24"/>
        <end position="161"/>
    </location>
</feature>
<accession>A0A8X8W911</accession>
<evidence type="ECO:0000256" key="3">
    <source>
        <dbReference type="ARBA" id="ARBA00010617"/>
    </source>
</evidence>
<dbReference type="Gene3D" id="1.10.630.10">
    <property type="entry name" value="Cytochrome P450"/>
    <property type="match status" value="1"/>
</dbReference>
<dbReference type="InterPro" id="IPR001128">
    <property type="entry name" value="Cyt_P450"/>
</dbReference>
<feature type="signal peptide" evidence="12">
    <location>
        <begin position="1"/>
        <end position="23"/>
    </location>
</feature>
<keyword evidence="8" id="KW-0560">Oxidoreductase</keyword>
<keyword evidence="9" id="KW-0408">Iron</keyword>
<keyword evidence="12" id="KW-0732">Signal</keyword>